<dbReference type="EMBL" id="JBBKAR010000026">
    <property type="protein sequence ID" value="MEJ8303764.1"/>
    <property type="molecule type" value="Genomic_DNA"/>
</dbReference>
<reference evidence="1" key="1">
    <citation type="submission" date="2024-03" db="EMBL/GenBank/DDBJ databases">
        <title>Whole genome sequecning of epiphytes from Marcgravia umbellata leaves.</title>
        <authorList>
            <person name="Kumar G."/>
            <person name="Savka M.A."/>
        </authorList>
    </citation>
    <scope>NUCLEOTIDE SEQUENCE</scope>
    <source>
        <strain evidence="1">RIT_BL5</strain>
    </source>
</reference>
<organism evidence="1 2">
    <name type="scientific">Saccharibacillus sacchari</name>
    <dbReference type="NCBI Taxonomy" id="456493"/>
    <lineage>
        <taxon>Bacteria</taxon>
        <taxon>Bacillati</taxon>
        <taxon>Bacillota</taxon>
        <taxon>Bacilli</taxon>
        <taxon>Bacillales</taxon>
        <taxon>Paenibacillaceae</taxon>
        <taxon>Saccharibacillus</taxon>
    </lineage>
</organism>
<keyword evidence="2" id="KW-1185">Reference proteome</keyword>
<gene>
    <name evidence="1" type="ORF">WKI47_07600</name>
</gene>
<protein>
    <submittedName>
        <fullName evidence="1">Methyl-accepting chemotaxis protein</fullName>
    </submittedName>
</protein>
<dbReference type="Proteomes" id="UP001380953">
    <property type="component" value="Unassembled WGS sequence"/>
</dbReference>
<evidence type="ECO:0000313" key="1">
    <source>
        <dbReference type="EMBL" id="MEJ8303764.1"/>
    </source>
</evidence>
<name>A0ACC6PA67_9BACL</name>
<sequence>MFNLRTKVLLIVSAICLLLSVPLTFAALINIQKEAEAAVNENLHGKVKEAVSNVSGWTETQSKVVETVASVIQETVPLDRIGLEHLQAFRTPGNEDIATLYFGLEDGTYVDGAGFVPDASYDARERPWYQAAKEANALVVSDAYVTQAGVQSIYISLPLKNASGNFAGAISENISLSSVKNEVDALNTADSFSFLLDGSGAVLAHPDEALINTKLADQADYKSLVATLTAGDSGTAEYVYKGDKQLLYFEKVPETGWIAATSVSESAAFAEYHQVRLFFIAFTIGFTLLLAALSYFMAYKAIKPLLLMKNSASRLASGDLTARVQVKGVDEIAQLGTSFNEMSVSLSSLIRQVDDSASEVQRSSQTMSEGASGSRDIASQVSMVIDEIARGASEQASSIQSGAERVSDMNTEIEQIYQKSDRTRTAVSEVEKAMESGKDAFARQTSLTEAGRESTQRVESANRLLLDKIVEISAITEGIQNISAQTNLLALNASIEAARAGEHGKGFAVVAGEVRKLSEQASESVVGIRELLQELDRAGHQSTEELERFRLNNESQQDSMRETSKAFDRINLSVGTIVEEISAIGESMQSLQSGANHVSDVMTGLAAVAEQNAASTEEAAASTVEQSEVIAGISGAADRLARHADRLRSEIERFNIGEAEETGSDEPQVGSGKQGGAASANG</sequence>
<comment type="caution">
    <text evidence="1">The sequence shown here is derived from an EMBL/GenBank/DDBJ whole genome shotgun (WGS) entry which is preliminary data.</text>
</comment>
<evidence type="ECO:0000313" key="2">
    <source>
        <dbReference type="Proteomes" id="UP001380953"/>
    </source>
</evidence>
<proteinExistence type="predicted"/>
<accession>A0ACC6PA67</accession>